<reference evidence="1" key="1">
    <citation type="journal article" date="2014" name="Front. Microbiol.">
        <title>High frequency of phylogenetically diverse reductive dehalogenase-homologous genes in deep subseafloor sedimentary metagenomes.</title>
        <authorList>
            <person name="Kawai M."/>
            <person name="Futagami T."/>
            <person name="Toyoda A."/>
            <person name="Takaki Y."/>
            <person name="Nishi S."/>
            <person name="Hori S."/>
            <person name="Arai W."/>
            <person name="Tsubouchi T."/>
            <person name="Morono Y."/>
            <person name="Uchiyama I."/>
            <person name="Ito T."/>
            <person name="Fujiyama A."/>
            <person name="Inagaki F."/>
            <person name="Takami H."/>
        </authorList>
    </citation>
    <scope>NUCLEOTIDE SEQUENCE</scope>
    <source>
        <strain evidence="1">Expedition CK06-06</strain>
    </source>
</reference>
<evidence type="ECO:0000313" key="1">
    <source>
        <dbReference type="EMBL" id="GAF69311.1"/>
    </source>
</evidence>
<organism evidence="1">
    <name type="scientific">marine sediment metagenome</name>
    <dbReference type="NCBI Taxonomy" id="412755"/>
    <lineage>
        <taxon>unclassified sequences</taxon>
        <taxon>metagenomes</taxon>
        <taxon>ecological metagenomes</taxon>
    </lineage>
</organism>
<dbReference type="AlphaFoldDB" id="X0S226"/>
<gene>
    <name evidence="1" type="ORF">S01H1_04889</name>
</gene>
<name>X0S226_9ZZZZ</name>
<dbReference type="EMBL" id="BARS01002557">
    <property type="protein sequence ID" value="GAF69311.1"/>
    <property type="molecule type" value="Genomic_DNA"/>
</dbReference>
<protein>
    <submittedName>
        <fullName evidence="1">Uncharacterized protein</fullName>
    </submittedName>
</protein>
<proteinExistence type="predicted"/>
<comment type="caution">
    <text evidence="1">The sequence shown here is derived from an EMBL/GenBank/DDBJ whole genome shotgun (WGS) entry which is preliminary data.</text>
</comment>
<feature type="non-terminal residue" evidence="1">
    <location>
        <position position="32"/>
    </location>
</feature>
<sequence>MSEQSITTPRRFAQSRTRQIRLQFAQIVTDAT</sequence>
<accession>X0S226</accession>